<evidence type="ECO:0000313" key="8">
    <source>
        <dbReference type="EMBL" id="KAA9005797.1"/>
    </source>
</evidence>
<evidence type="ECO:0000256" key="3">
    <source>
        <dbReference type="ARBA" id="ARBA00022960"/>
    </source>
</evidence>
<dbReference type="InterPro" id="IPR018187">
    <property type="entry name" value="Asp/Glu_racemase_AS_1"/>
</dbReference>
<comment type="pathway">
    <text evidence="7">Cell wall biogenesis; peptidoglycan biosynthesis.</text>
</comment>
<dbReference type="GO" id="GO:0008881">
    <property type="term" value="F:glutamate racemase activity"/>
    <property type="evidence" value="ECO:0007669"/>
    <property type="project" value="UniProtKB-UniRule"/>
</dbReference>
<dbReference type="InterPro" id="IPR004391">
    <property type="entry name" value="Glu_race"/>
</dbReference>
<proteinExistence type="inferred from homology"/>
<evidence type="ECO:0000256" key="5">
    <source>
        <dbReference type="ARBA" id="ARBA00023235"/>
    </source>
</evidence>
<dbReference type="PANTHER" id="PTHR21198">
    <property type="entry name" value="GLUTAMATE RACEMASE"/>
    <property type="match status" value="1"/>
</dbReference>
<dbReference type="HAMAP" id="MF_00258">
    <property type="entry name" value="Glu_racemase"/>
    <property type="match status" value="1"/>
</dbReference>
<dbReference type="GO" id="GO:0009252">
    <property type="term" value="P:peptidoglycan biosynthetic process"/>
    <property type="evidence" value="ECO:0007669"/>
    <property type="project" value="UniProtKB-UniRule"/>
</dbReference>
<comment type="similarity">
    <text evidence="7">Belongs to the aspartate/glutamate racemases family.</text>
</comment>
<dbReference type="EMBL" id="VYKK01000007">
    <property type="protein sequence ID" value="KAA9005797.1"/>
    <property type="molecule type" value="Genomic_DNA"/>
</dbReference>
<keyword evidence="9" id="KW-1185">Reference proteome</keyword>
<comment type="function">
    <text evidence="7">Provides the (R)-glutamate required for cell wall biosynthesis.</text>
</comment>
<protein>
    <recommendedName>
        <fullName evidence="2 7">Glutamate racemase</fullName>
        <ecNumber evidence="2 7">5.1.1.3</ecNumber>
    </recommendedName>
</protein>
<feature type="binding site" evidence="7">
    <location>
        <begin position="79"/>
        <end position="80"/>
    </location>
    <ligand>
        <name>substrate</name>
    </ligand>
</feature>
<dbReference type="Gene3D" id="3.40.50.1860">
    <property type="match status" value="2"/>
</dbReference>
<dbReference type="RefSeq" id="WP_150457498.1">
    <property type="nucleotide sequence ID" value="NZ_VYKK01000007.1"/>
</dbReference>
<dbReference type="Pfam" id="PF01177">
    <property type="entry name" value="Asp_Glu_race"/>
    <property type="match status" value="1"/>
</dbReference>
<dbReference type="SUPFAM" id="SSF53681">
    <property type="entry name" value="Aspartate/glutamate racemase"/>
    <property type="match status" value="2"/>
</dbReference>
<feature type="active site" description="Proton donor/acceptor" evidence="7">
    <location>
        <position position="190"/>
    </location>
</feature>
<keyword evidence="3 7" id="KW-0133">Cell shape</keyword>
<dbReference type="Proteomes" id="UP000367750">
    <property type="component" value="Unassembled WGS sequence"/>
</dbReference>
<dbReference type="EC" id="5.1.1.3" evidence="2 7"/>
<evidence type="ECO:0000313" key="9">
    <source>
        <dbReference type="Proteomes" id="UP000367750"/>
    </source>
</evidence>
<keyword evidence="4 7" id="KW-0573">Peptidoglycan synthesis</keyword>
<comment type="catalytic activity">
    <reaction evidence="1 7">
        <text>L-glutamate = D-glutamate</text>
        <dbReference type="Rhea" id="RHEA:12813"/>
        <dbReference type="ChEBI" id="CHEBI:29985"/>
        <dbReference type="ChEBI" id="CHEBI:29986"/>
        <dbReference type="EC" id="5.1.1.3"/>
    </reaction>
</comment>
<feature type="active site" description="Proton donor/acceptor" evidence="7">
    <location>
        <position position="78"/>
    </location>
</feature>
<feature type="binding site" evidence="7">
    <location>
        <begin position="47"/>
        <end position="48"/>
    </location>
    <ligand>
        <name>substrate</name>
    </ligand>
</feature>
<dbReference type="InterPro" id="IPR015942">
    <property type="entry name" value="Asp/Glu/hydantoin_racemase"/>
</dbReference>
<dbReference type="AlphaFoldDB" id="A0A5J5GCR9"/>
<comment type="caution">
    <text evidence="8">The sequence shown here is derived from an EMBL/GenBank/DDBJ whole genome shotgun (WGS) entry which is preliminary data.</text>
</comment>
<dbReference type="PANTHER" id="PTHR21198:SF3">
    <property type="entry name" value="GLUTAMATE RACEMASE"/>
    <property type="match status" value="1"/>
</dbReference>
<organism evidence="8 9">
    <name type="scientific">Paenibacillus spiritus</name>
    <dbReference type="NCBI Taxonomy" id="2496557"/>
    <lineage>
        <taxon>Bacteria</taxon>
        <taxon>Bacillati</taxon>
        <taxon>Bacillota</taxon>
        <taxon>Bacilli</taxon>
        <taxon>Bacillales</taxon>
        <taxon>Paenibacillaceae</taxon>
        <taxon>Paenibacillus</taxon>
    </lineage>
</organism>
<evidence type="ECO:0000256" key="1">
    <source>
        <dbReference type="ARBA" id="ARBA00001602"/>
    </source>
</evidence>
<dbReference type="OrthoDB" id="9801055at2"/>
<accession>A0A5J5GCR9</accession>
<feature type="binding site" evidence="7">
    <location>
        <begin position="191"/>
        <end position="192"/>
    </location>
    <ligand>
        <name>substrate</name>
    </ligand>
</feature>
<reference evidence="8 9" key="1">
    <citation type="submission" date="2019-09" db="EMBL/GenBank/DDBJ databases">
        <title>Bacillus ochoae sp. nov., Paenibacillus whitsoniae sp. nov., Paenibacillus spiritus sp. nov. Isolated from the Mars Exploration Rover during spacecraft assembly.</title>
        <authorList>
            <person name="Seuylemezian A."/>
            <person name="Vaishampayan P."/>
        </authorList>
    </citation>
    <scope>NUCLEOTIDE SEQUENCE [LARGE SCALE GENOMIC DNA]</scope>
    <source>
        <strain evidence="8 9">MER_111</strain>
    </source>
</reference>
<dbReference type="InterPro" id="IPR001920">
    <property type="entry name" value="Asp/Glu_race"/>
</dbReference>
<gene>
    <name evidence="7 8" type="primary">murI</name>
    <name evidence="8" type="ORF">F4V43_06865</name>
</gene>
<dbReference type="PROSITE" id="PS00923">
    <property type="entry name" value="ASP_GLU_RACEMASE_1"/>
    <property type="match status" value="1"/>
</dbReference>
<dbReference type="GO" id="GO:0071555">
    <property type="term" value="P:cell wall organization"/>
    <property type="evidence" value="ECO:0007669"/>
    <property type="project" value="UniProtKB-KW"/>
</dbReference>
<evidence type="ECO:0000256" key="4">
    <source>
        <dbReference type="ARBA" id="ARBA00022984"/>
    </source>
</evidence>
<keyword evidence="5 7" id="KW-0413">Isomerase</keyword>
<sequence length="264" mass="29236">MKKSASRPARIGFLDSGVGGLTVLQEALKLMPDEDYLFYADTGHVPYGEKTKEEVRGYVLEAADYIAGQGVKALVVACNTATSIAVDELRRRYDFPVLGIEPAVKPAVLREEGSRRKVLVLATALTLREEKYHRLVETVDPGERVDSLALPGLVRLAENFEFGEERVTAYLREAFEGVNCEAYGTVVLGCTHFPYFQQVLQRWFGPGVALISGGPGTARNLRRILESAGRRHEGTGRIDFCASGRDAEGSRNFGDWLDRLNRIR</sequence>
<dbReference type="NCBIfam" id="TIGR00067">
    <property type="entry name" value="glut_race"/>
    <property type="match status" value="1"/>
</dbReference>
<feature type="binding site" evidence="7">
    <location>
        <begin position="15"/>
        <end position="16"/>
    </location>
    <ligand>
        <name>substrate</name>
    </ligand>
</feature>
<name>A0A5J5GCR9_9BACL</name>
<dbReference type="UniPathway" id="UPA00219"/>
<dbReference type="GO" id="GO:0008360">
    <property type="term" value="P:regulation of cell shape"/>
    <property type="evidence" value="ECO:0007669"/>
    <property type="project" value="UniProtKB-KW"/>
</dbReference>
<evidence type="ECO:0000256" key="2">
    <source>
        <dbReference type="ARBA" id="ARBA00013090"/>
    </source>
</evidence>
<evidence type="ECO:0000256" key="7">
    <source>
        <dbReference type="HAMAP-Rule" id="MF_00258"/>
    </source>
</evidence>
<keyword evidence="6 7" id="KW-0961">Cell wall biogenesis/degradation</keyword>
<evidence type="ECO:0000256" key="6">
    <source>
        <dbReference type="ARBA" id="ARBA00023316"/>
    </source>
</evidence>